<dbReference type="InterPro" id="IPR039042">
    <property type="entry name" value="Alg13-like"/>
</dbReference>
<evidence type="ECO:0000256" key="8">
    <source>
        <dbReference type="ARBA" id="ARBA00022824"/>
    </source>
</evidence>
<dbReference type="Proteomes" id="UP000717996">
    <property type="component" value="Unassembled WGS sequence"/>
</dbReference>
<comment type="caution">
    <text evidence="14">The sequence shown here is derived from an EMBL/GenBank/DDBJ whole genome shotgun (WGS) entry which is preliminary data.</text>
</comment>
<dbReference type="PANTHER" id="PTHR12867:SF6">
    <property type="entry name" value="N-ACETYLGLUCOSAMINYLDIPHOSPHODOLICHOL N-ACETYLGLUCOSAMINYLTRANSFERASE"/>
    <property type="match status" value="1"/>
</dbReference>
<comment type="subunit">
    <text evidence="3 12">Heterodimer with ALG14 to form a functional enzyme.</text>
</comment>
<keyword evidence="7 12" id="KW-0808">Transferase</keyword>
<dbReference type="GO" id="GO:0004577">
    <property type="term" value="F:N-acetylglucosaminyldiphosphodolichol N-acetylglucosaminyltransferase activity"/>
    <property type="evidence" value="ECO:0007669"/>
    <property type="project" value="UniProtKB-EC"/>
</dbReference>
<protein>
    <recommendedName>
        <fullName evidence="5 12">UDP-N-acetylglucosamine transferase subunit ALG13</fullName>
        <ecNumber evidence="4 12">2.4.1.141</ecNumber>
    </recommendedName>
    <alternativeName>
        <fullName evidence="10 12">Asparagine-linked glycosylation protein 13</fullName>
    </alternativeName>
</protein>
<evidence type="ECO:0000256" key="4">
    <source>
        <dbReference type="ARBA" id="ARBA00012614"/>
    </source>
</evidence>
<dbReference type="GO" id="GO:0006488">
    <property type="term" value="P:dolichol-linked oligosaccharide biosynthetic process"/>
    <property type="evidence" value="ECO:0007669"/>
    <property type="project" value="InterPro"/>
</dbReference>
<gene>
    <name evidence="12" type="primary">ALG13</name>
    <name evidence="14" type="ORF">G6F51_004263</name>
</gene>
<evidence type="ECO:0000256" key="2">
    <source>
        <dbReference type="ARBA" id="ARBA00006962"/>
    </source>
</evidence>
<evidence type="ECO:0000256" key="12">
    <source>
        <dbReference type="RuleBase" id="RU362128"/>
    </source>
</evidence>
<name>A0A9P6YFT3_RHIOR</name>
<evidence type="ECO:0000313" key="14">
    <source>
        <dbReference type="EMBL" id="KAG1547445.1"/>
    </source>
</evidence>
<organism evidence="14 15">
    <name type="scientific">Rhizopus oryzae</name>
    <name type="common">Mucormycosis agent</name>
    <name type="synonym">Rhizopus arrhizus var. delemar</name>
    <dbReference type="NCBI Taxonomy" id="64495"/>
    <lineage>
        <taxon>Eukaryota</taxon>
        <taxon>Fungi</taxon>
        <taxon>Fungi incertae sedis</taxon>
        <taxon>Mucoromycota</taxon>
        <taxon>Mucoromycotina</taxon>
        <taxon>Mucoromycetes</taxon>
        <taxon>Mucorales</taxon>
        <taxon>Mucorineae</taxon>
        <taxon>Rhizopodaceae</taxon>
        <taxon>Rhizopus</taxon>
    </lineage>
</organism>
<evidence type="ECO:0000256" key="9">
    <source>
        <dbReference type="ARBA" id="ARBA00024804"/>
    </source>
</evidence>
<evidence type="ECO:0000256" key="6">
    <source>
        <dbReference type="ARBA" id="ARBA00022676"/>
    </source>
</evidence>
<proteinExistence type="inferred from homology"/>
<dbReference type="AlphaFoldDB" id="A0A9P6YFT3"/>
<evidence type="ECO:0000259" key="13">
    <source>
        <dbReference type="Pfam" id="PF04101"/>
    </source>
</evidence>
<reference evidence="14" key="1">
    <citation type="journal article" date="2020" name="Microb. Genom.">
        <title>Genetic diversity of clinical and environmental Mucorales isolates obtained from an investigation of mucormycosis cases among solid organ transplant recipients.</title>
        <authorList>
            <person name="Nguyen M.H."/>
            <person name="Kaul D."/>
            <person name="Muto C."/>
            <person name="Cheng S.J."/>
            <person name="Richter R.A."/>
            <person name="Bruno V.M."/>
            <person name="Liu G."/>
            <person name="Beyhan S."/>
            <person name="Sundermann A.J."/>
            <person name="Mounaud S."/>
            <person name="Pasculle A.W."/>
            <person name="Nierman W.C."/>
            <person name="Driscoll E."/>
            <person name="Cumbie R."/>
            <person name="Clancy C.J."/>
            <person name="Dupont C.L."/>
        </authorList>
    </citation>
    <scope>NUCLEOTIDE SEQUENCE</scope>
    <source>
        <strain evidence="14">GL16</strain>
    </source>
</reference>
<dbReference type="GO" id="GO:0005783">
    <property type="term" value="C:endoplasmic reticulum"/>
    <property type="evidence" value="ECO:0007669"/>
    <property type="project" value="UniProtKB-SubCell"/>
</dbReference>
<comment type="subcellular location">
    <subcellularLocation>
        <location evidence="1 12">Endoplasmic reticulum</location>
    </subcellularLocation>
</comment>
<feature type="domain" description="Glycosyl transferase family 28 C-terminal" evidence="13">
    <location>
        <begin position="3"/>
        <end position="77"/>
    </location>
</feature>
<dbReference type="OrthoDB" id="20273at2759"/>
<keyword evidence="6 12" id="KW-0328">Glycosyltransferase</keyword>
<evidence type="ECO:0000256" key="10">
    <source>
        <dbReference type="ARBA" id="ARBA00032061"/>
    </source>
</evidence>
<comment type="similarity">
    <text evidence="2 12">Belongs to the glycosyltransferase 28 family.</text>
</comment>
<dbReference type="EMBL" id="JAANIT010000466">
    <property type="protein sequence ID" value="KAG1547445.1"/>
    <property type="molecule type" value="Genomic_DNA"/>
</dbReference>
<evidence type="ECO:0000256" key="7">
    <source>
        <dbReference type="ARBA" id="ARBA00022679"/>
    </source>
</evidence>
<comment type="function">
    <text evidence="9 12">Involved in protein N-glycosylation. Essential for the second step of the dolichol-linked oligosaccharide pathway.</text>
</comment>
<dbReference type="SUPFAM" id="SSF53756">
    <property type="entry name" value="UDP-Glycosyltransferase/glycogen phosphorylase"/>
    <property type="match status" value="1"/>
</dbReference>
<dbReference type="Pfam" id="PF04101">
    <property type="entry name" value="Glyco_tran_28_C"/>
    <property type="match status" value="1"/>
</dbReference>
<accession>A0A9P6YFT3</accession>
<dbReference type="InterPro" id="IPR007235">
    <property type="entry name" value="Glyco_trans_28_C"/>
</dbReference>
<keyword evidence="8 12" id="KW-0256">Endoplasmic reticulum</keyword>
<dbReference type="Gene3D" id="3.40.50.2000">
    <property type="entry name" value="Glycogen Phosphorylase B"/>
    <property type="match status" value="1"/>
</dbReference>
<comment type="catalytic activity">
    <reaction evidence="11">
        <text>an N-acetyl-alpha-D-glucosaminyl-diphospho-di-trans,poly-cis-dolichol + UDP-N-acetyl-alpha-D-glucosamine = an N,N'-diacetylchitobiosyl-diphospho-di-trans,poly-cis-dolichol + UDP + H(+)</text>
        <dbReference type="Rhea" id="RHEA:23380"/>
        <dbReference type="Rhea" id="RHEA-COMP:19507"/>
        <dbReference type="Rhea" id="RHEA-COMP:19510"/>
        <dbReference type="ChEBI" id="CHEBI:15378"/>
        <dbReference type="ChEBI" id="CHEBI:57269"/>
        <dbReference type="ChEBI" id="CHEBI:57705"/>
        <dbReference type="ChEBI" id="CHEBI:58223"/>
        <dbReference type="ChEBI" id="CHEBI:58427"/>
        <dbReference type="EC" id="2.4.1.141"/>
    </reaction>
</comment>
<evidence type="ECO:0000256" key="1">
    <source>
        <dbReference type="ARBA" id="ARBA00004240"/>
    </source>
</evidence>
<dbReference type="EC" id="2.4.1.141" evidence="4 12"/>
<evidence type="ECO:0000256" key="3">
    <source>
        <dbReference type="ARBA" id="ARBA00011198"/>
    </source>
</evidence>
<dbReference type="PANTHER" id="PTHR12867">
    <property type="entry name" value="GLYCOSYL TRANSFERASE-RELATED"/>
    <property type="match status" value="1"/>
</dbReference>
<sequence>MEIEGYRYKSSITNDILAADIIISHAGSGTMLQTLRLSKKLIVVVNEALMDNHQYELAQAMDEKGYAVLSEISDLTGTIQTISQCNLVPFPDANETLFGSIVDQHIGL</sequence>
<evidence type="ECO:0000256" key="5">
    <source>
        <dbReference type="ARBA" id="ARBA00017468"/>
    </source>
</evidence>
<evidence type="ECO:0000256" key="11">
    <source>
        <dbReference type="ARBA" id="ARBA00048184"/>
    </source>
</evidence>
<evidence type="ECO:0000313" key="15">
    <source>
        <dbReference type="Proteomes" id="UP000717996"/>
    </source>
</evidence>